<dbReference type="SUPFAM" id="SSF117987">
    <property type="entry name" value="CRISPR-associated protein"/>
    <property type="match status" value="2"/>
</dbReference>
<accession>A0A081XJN3</accession>
<dbReference type="Gene3D" id="3.30.70.1210">
    <property type="entry name" value="Crispr-associated protein, domain 2"/>
    <property type="match status" value="1"/>
</dbReference>
<dbReference type="STRING" id="55952.BU52_29030"/>
<dbReference type="Gene3D" id="3.30.70.1200">
    <property type="entry name" value="Crispr-associated protein, domain 1"/>
    <property type="match status" value="1"/>
</dbReference>
<dbReference type="EMBL" id="JFCB01000035">
    <property type="protein sequence ID" value="KES03756.1"/>
    <property type="molecule type" value="Genomic_DNA"/>
</dbReference>
<dbReference type="RefSeq" id="WP_037939718.1">
    <property type="nucleotide sequence ID" value="NZ_JBFADL010000036.1"/>
</dbReference>
<name>A0A081XJN3_STRTO</name>
<dbReference type="SMART" id="SM01101">
    <property type="entry name" value="CRISPR_assoc"/>
    <property type="match status" value="1"/>
</dbReference>
<comment type="caution">
    <text evidence="1">The sequence shown here is derived from an EMBL/GenBank/DDBJ whole genome shotgun (WGS) entry which is preliminary data.</text>
</comment>
<dbReference type="Pfam" id="PF08798">
    <property type="entry name" value="CRISPR_assoc"/>
    <property type="match status" value="1"/>
</dbReference>
<dbReference type="Proteomes" id="UP000028341">
    <property type="component" value="Unassembled WGS sequence"/>
</dbReference>
<dbReference type="eggNOG" id="ENOG5030BEK">
    <property type="taxonomic scope" value="Bacteria"/>
</dbReference>
<evidence type="ECO:0000313" key="1">
    <source>
        <dbReference type="EMBL" id="KES03756.1"/>
    </source>
</evidence>
<dbReference type="NCBIfam" id="TIGR01907">
    <property type="entry name" value="casE_Cse3"/>
    <property type="match status" value="1"/>
</dbReference>
<dbReference type="CDD" id="cd09727">
    <property type="entry name" value="Cas6_I-E"/>
    <property type="match status" value="1"/>
</dbReference>
<dbReference type="OrthoDB" id="9795689at2"/>
<keyword evidence="2" id="KW-1185">Reference proteome</keyword>
<sequence length="265" mass="29744">MFLSRFRVNTARPGARRLLSSPQAMHAAVMSSFPHILPSDSPAPDAPRVLWRLDQRARAEVLLYVVSPDRPDLTHLVEQAGWPAVAGPENPGWQTRPYAPLLDRLTTGEHWAFRLTANPVHTVRRKEGEPRKLTAHLTPVHQMGWLLDEERQKRCGFRVCEKPADRRLLPEGTTHQKRPHPGDRYELAIRDTRSLSFDKSRGAGGRRDKPVTVVTVTFEGRLEVTDSDLLRRTLTQGIGRARAYGCGLLTLAPVAPVAPPDRHTP</sequence>
<dbReference type="InterPro" id="IPR010179">
    <property type="entry name" value="CRISPR-assoc_prot_Cse3"/>
</dbReference>
<proteinExistence type="predicted"/>
<evidence type="ECO:0000313" key="2">
    <source>
        <dbReference type="Proteomes" id="UP000028341"/>
    </source>
</evidence>
<reference evidence="1 2" key="1">
    <citation type="submission" date="2014-02" db="EMBL/GenBank/DDBJ databases">
        <title>The genome announcement of Streptomyces toyocaensis NRRL15009.</title>
        <authorList>
            <person name="Hong H.-J."/>
            <person name="Kwun M.J."/>
        </authorList>
    </citation>
    <scope>NUCLEOTIDE SEQUENCE [LARGE SCALE GENOMIC DNA]</scope>
    <source>
        <strain evidence="1 2">NRRL 15009</strain>
    </source>
</reference>
<dbReference type="AlphaFoldDB" id="A0A081XJN3"/>
<gene>
    <name evidence="1" type="ORF">BU52_29030</name>
</gene>
<protein>
    <submittedName>
        <fullName evidence="1">CRISPR-associated protein Cse3</fullName>
    </submittedName>
</protein>
<organism evidence="1 2">
    <name type="scientific">Streptomyces toyocaensis</name>
    <dbReference type="NCBI Taxonomy" id="55952"/>
    <lineage>
        <taxon>Bacteria</taxon>
        <taxon>Bacillati</taxon>
        <taxon>Actinomycetota</taxon>
        <taxon>Actinomycetes</taxon>
        <taxon>Kitasatosporales</taxon>
        <taxon>Streptomycetaceae</taxon>
        <taxon>Streptomyces</taxon>
    </lineage>
</organism>